<evidence type="ECO:0000313" key="2">
    <source>
        <dbReference type="Proteomes" id="UP000521872"/>
    </source>
</evidence>
<dbReference type="Proteomes" id="UP000521872">
    <property type="component" value="Unassembled WGS sequence"/>
</dbReference>
<protein>
    <submittedName>
        <fullName evidence="1">Uncharacterized protein</fullName>
    </submittedName>
</protein>
<evidence type="ECO:0000313" key="1">
    <source>
        <dbReference type="EMBL" id="KAF4613098.1"/>
    </source>
</evidence>
<proteinExistence type="predicted"/>
<reference evidence="1 2" key="1">
    <citation type="submission" date="2019-12" db="EMBL/GenBank/DDBJ databases">
        <authorList>
            <person name="Floudas D."/>
            <person name="Bentzer J."/>
            <person name="Ahren D."/>
            <person name="Johansson T."/>
            <person name="Persson P."/>
            <person name="Tunlid A."/>
        </authorList>
    </citation>
    <scope>NUCLEOTIDE SEQUENCE [LARGE SCALE GENOMIC DNA]</scope>
    <source>
        <strain evidence="1 2">CBS 102.39</strain>
    </source>
</reference>
<dbReference type="EMBL" id="JAACJL010000046">
    <property type="protein sequence ID" value="KAF4613098.1"/>
    <property type="molecule type" value="Genomic_DNA"/>
</dbReference>
<gene>
    <name evidence="1" type="ORF">D9613_010819</name>
</gene>
<comment type="caution">
    <text evidence="1">The sequence shown here is derived from an EMBL/GenBank/DDBJ whole genome shotgun (WGS) entry which is preliminary data.</text>
</comment>
<sequence>MEELINAPWLPSINKLELYAMNFSKYHSAQNNAIIDSALYAFSSSATTLHTNDDTLRRLLEWAVSYTPTLFPDLVTLSVNCPWRYPPVEEEPPHHEFLKLRKAIGRPVSVLDFGVLSSDPGDLGYLEEHVGLLENPVRIVLPRTFDSAGTVYHWTGSSSCNMLSSSIIISDLYDFSSTVTTLCMNDLMLQQLLACPLSFTSTLFPALTTLEIDGMGSGLSTVDLDTGYYRNKFLKLRKAIGRPVAVFDLGILFAHAGDMGYLEEQHSGLLVKWETADGHSGQYMCGERHPERLNFPSLYVQEGGWLTSR</sequence>
<name>A0A8H4QLL1_9AGAR</name>
<accession>A0A8H4QLL1</accession>
<organism evidence="1 2">
    <name type="scientific">Agrocybe pediades</name>
    <dbReference type="NCBI Taxonomy" id="84607"/>
    <lineage>
        <taxon>Eukaryota</taxon>
        <taxon>Fungi</taxon>
        <taxon>Dikarya</taxon>
        <taxon>Basidiomycota</taxon>
        <taxon>Agaricomycotina</taxon>
        <taxon>Agaricomycetes</taxon>
        <taxon>Agaricomycetidae</taxon>
        <taxon>Agaricales</taxon>
        <taxon>Agaricineae</taxon>
        <taxon>Strophariaceae</taxon>
        <taxon>Agrocybe</taxon>
    </lineage>
</organism>
<dbReference type="AlphaFoldDB" id="A0A8H4QLL1"/>
<keyword evidence="2" id="KW-1185">Reference proteome</keyword>